<dbReference type="Proteomes" id="UP000054538">
    <property type="component" value="Unassembled WGS sequence"/>
</dbReference>
<evidence type="ECO:0000313" key="1">
    <source>
        <dbReference type="EMBL" id="KIK74467.1"/>
    </source>
</evidence>
<dbReference type="AlphaFoldDB" id="A0A0D0BSU5"/>
<gene>
    <name evidence="2" type="ORF">PAXRUDRAFT_166354</name>
    <name evidence="1" type="ORF">PAXRUDRAFT_175639</name>
</gene>
<reference evidence="1" key="3">
    <citation type="submission" date="2015-02" db="EMBL/GenBank/DDBJ databases">
        <title>Evolutionary Origins and Diversification of the Mycorrhizal Mutualists.</title>
        <authorList>
            <consortium name="DOE Joint Genome Institute"/>
            <consortium name="Mycorrhizal Genomics Consortium"/>
            <person name="Kohler A."/>
            <person name="Kuo A."/>
            <person name="Nagy L.G."/>
            <person name="Floudas D."/>
            <person name="Copeland A."/>
            <person name="Barry K.W."/>
            <person name="Cichocki N."/>
            <person name="Veneault-Fourrey C."/>
            <person name="LaButti K."/>
            <person name="Lindquist E.A."/>
            <person name="Lipzen A."/>
            <person name="Lundell T."/>
            <person name="Morin E."/>
            <person name="Murat C."/>
            <person name="Riley R."/>
            <person name="Ohm R."/>
            <person name="Sun H."/>
            <person name="Tunlid A."/>
            <person name="Henrissat B."/>
            <person name="Grigoriev I.V."/>
            <person name="Hibbett D.S."/>
            <person name="Martin F."/>
        </authorList>
    </citation>
    <scope>NUCLEOTIDE SEQUENCE</scope>
    <source>
        <strain evidence="1">Ve08.2h10</strain>
    </source>
</reference>
<sequence length="73" mass="8174">SGANHSQIKVGHSWTAWTIIQETHKVKINEAICEPYGKKPGTKEALSAYQKAVQRVVKKLTQEERDEAESIVV</sequence>
<accession>A0A0D0BSU5</accession>
<protein>
    <submittedName>
        <fullName evidence="1">Uncharacterized protein</fullName>
    </submittedName>
</protein>
<keyword evidence="3" id="KW-1185">Reference proteome</keyword>
<dbReference type="OrthoDB" id="2654519at2759"/>
<dbReference type="EMBL" id="KN826916">
    <property type="protein sequence ID" value="KIK77597.1"/>
    <property type="molecule type" value="Genomic_DNA"/>
</dbReference>
<organism evidence="1 3">
    <name type="scientific">Paxillus rubicundulus Ve08.2h10</name>
    <dbReference type="NCBI Taxonomy" id="930991"/>
    <lineage>
        <taxon>Eukaryota</taxon>
        <taxon>Fungi</taxon>
        <taxon>Dikarya</taxon>
        <taxon>Basidiomycota</taxon>
        <taxon>Agaricomycotina</taxon>
        <taxon>Agaricomycetes</taxon>
        <taxon>Agaricomycetidae</taxon>
        <taxon>Boletales</taxon>
        <taxon>Paxilineae</taxon>
        <taxon>Paxillaceae</taxon>
        <taxon>Paxillus</taxon>
    </lineage>
</organism>
<evidence type="ECO:0000313" key="2">
    <source>
        <dbReference type="EMBL" id="KIK77597.1"/>
    </source>
</evidence>
<dbReference type="HOGENOM" id="CLU_179482_0_0_1"/>
<feature type="non-terminal residue" evidence="1">
    <location>
        <position position="1"/>
    </location>
</feature>
<name>A0A0D0BSU5_9AGAM</name>
<reference evidence="3" key="2">
    <citation type="submission" date="2015-01" db="EMBL/GenBank/DDBJ databases">
        <title>Evolutionary Origins and Diversification of the Mycorrhizal Mutualists.</title>
        <authorList>
            <consortium name="DOE Joint Genome Institute"/>
            <consortium name="Mycorrhizal Genomics Consortium"/>
            <person name="Kohler A."/>
            <person name="Kuo A."/>
            <person name="Nagy L.G."/>
            <person name="Floudas D."/>
            <person name="Copeland A."/>
            <person name="Barry K.W."/>
            <person name="Cichocki N."/>
            <person name="Veneault-Fourrey C."/>
            <person name="LaButti K."/>
            <person name="Lindquist E.A."/>
            <person name="Lipzen A."/>
            <person name="Lundell T."/>
            <person name="Morin E."/>
            <person name="Murat C."/>
            <person name="Riley R."/>
            <person name="Ohm R."/>
            <person name="Sun H."/>
            <person name="Tunlid A."/>
            <person name="Henrissat B."/>
            <person name="Grigoriev I.V."/>
            <person name="Hibbett D.S."/>
            <person name="Martin F."/>
        </authorList>
    </citation>
    <scope>NUCLEOTIDE SEQUENCE [LARGE SCALE GENOMIC DNA]</scope>
    <source>
        <strain evidence="3">Ve08.2h10</strain>
    </source>
</reference>
<evidence type="ECO:0000313" key="3">
    <source>
        <dbReference type="Proteomes" id="UP000054538"/>
    </source>
</evidence>
<reference evidence="1 3" key="1">
    <citation type="submission" date="2014-04" db="EMBL/GenBank/DDBJ databases">
        <authorList>
            <consortium name="DOE Joint Genome Institute"/>
            <person name="Kuo A."/>
            <person name="Kohler A."/>
            <person name="Jargeat P."/>
            <person name="Nagy L.G."/>
            <person name="Floudas D."/>
            <person name="Copeland A."/>
            <person name="Barry K.W."/>
            <person name="Cichocki N."/>
            <person name="Veneault-Fourrey C."/>
            <person name="LaButti K."/>
            <person name="Lindquist E.A."/>
            <person name="Lipzen A."/>
            <person name="Lundell T."/>
            <person name="Morin E."/>
            <person name="Murat C."/>
            <person name="Sun H."/>
            <person name="Tunlid A."/>
            <person name="Henrissat B."/>
            <person name="Grigoriev I.V."/>
            <person name="Hibbett D.S."/>
            <person name="Martin F."/>
            <person name="Nordberg H.P."/>
            <person name="Cantor M.N."/>
            <person name="Hua S.X."/>
        </authorList>
    </citation>
    <scope>NUCLEOTIDE SEQUENCE [LARGE SCALE GENOMIC DNA]</scope>
    <source>
        <strain evidence="1 3">Ve08.2h10</strain>
    </source>
</reference>
<dbReference type="EMBL" id="KN828834">
    <property type="protein sequence ID" value="KIK74467.1"/>
    <property type="molecule type" value="Genomic_DNA"/>
</dbReference>
<proteinExistence type="predicted"/>